<dbReference type="Gene3D" id="2.60.40.1820">
    <property type="match status" value="1"/>
</dbReference>
<dbReference type="InParanoid" id="A3LWE0"/>
<accession>A3LWE0</accession>
<feature type="non-terminal residue" evidence="3">
    <location>
        <position position="1"/>
    </location>
</feature>
<keyword evidence="1" id="KW-0812">Transmembrane</keyword>
<name>A3LWE0_PICST</name>
<dbReference type="KEGG" id="pic:PICST_46427"/>
<dbReference type="PANTHER" id="PTHR35895:SF3">
    <property type="entry name" value="PRE-RRNA PROCESSING PROTEIN"/>
    <property type="match status" value="1"/>
</dbReference>
<dbReference type="PANTHER" id="PTHR35895">
    <property type="entry name" value="CHROMOSOME 16, WHOLE GENOME SHOTGUN SEQUENCE"/>
    <property type="match status" value="1"/>
</dbReference>
<keyword evidence="1" id="KW-0472">Membrane</keyword>
<dbReference type="GeneID" id="4839734"/>
<dbReference type="RefSeq" id="XP_001384982.2">
    <property type="nucleotide sequence ID" value="XM_001384945.1"/>
</dbReference>
<dbReference type="Pfam" id="PF26174">
    <property type="entry name" value="LEA-2_1"/>
    <property type="match status" value="1"/>
</dbReference>
<dbReference type="Pfam" id="PF26153">
    <property type="entry name" value="LEA-2L_5"/>
    <property type="match status" value="1"/>
</dbReference>
<evidence type="ECO:0000313" key="4">
    <source>
        <dbReference type="Proteomes" id="UP000002258"/>
    </source>
</evidence>
<dbReference type="InterPro" id="IPR046368">
    <property type="entry name" value="Tag1"/>
</dbReference>
<dbReference type="HOGENOM" id="CLU_346343_0_0_1"/>
<dbReference type="InterPro" id="IPR059066">
    <property type="entry name" value="Ig_Tag1-like_5th"/>
</dbReference>
<organism evidence="3 4">
    <name type="scientific">Scheffersomyces stipitis (strain ATCC 58785 / CBS 6054 / NBRC 10063 / NRRL Y-11545)</name>
    <name type="common">Yeast</name>
    <name type="synonym">Pichia stipitis</name>
    <dbReference type="NCBI Taxonomy" id="322104"/>
    <lineage>
        <taxon>Eukaryota</taxon>
        <taxon>Fungi</taxon>
        <taxon>Dikarya</taxon>
        <taxon>Ascomycota</taxon>
        <taxon>Saccharomycotina</taxon>
        <taxon>Pichiomycetes</taxon>
        <taxon>Debaryomycetaceae</taxon>
        <taxon>Scheffersomyces</taxon>
    </lineage>
</organism>
<evidence type="ECO:0000313" key="3">
    <source>
        <dbReference type="EMBL" id="ABN66953.2"/>
    </source>
</evidence>
<feature type="domain" description="Tag1-like fifth Ig-like" evidence="2">
    <location>
        <begin position="695"/>
        <end position="803"/>
    </location>
</feature>
<gene>
    <name evidence="3" type="ORF">PICST_46427</name>
</gene>
<dbReference type="Proteomes" id="UP000002258">
    <property type="component" value="Chromosome 5"/>
</dbReference>
<dbReference type="AlphaFoldDB" id="A3LWE0"/>
<protein>
    <recommendedName>
        <fullName evidence="2">Tag1-like fifth Ig-like domain-containing protein</fullName>
    </recommendedName>
</protein>
<reference evidence="3 4" key="1">
    <citation type="journal article" date="2007" name="Nat. Biotechnol.">
        <title>Genome sequence of the lignocellulose-bioconverting and xylose-fermenting yeast Pichia stipitis.</title>
        <authorList>
            <person name="Jeffries T.W."/>
            <person name="Grigoriev I.V."/>
            <person name="Grimwood J."/>
            <person name="Laplaza J.M."/>
            <person name="Aerts A."/>
            <person name="Salamov A."/>
            <person name="Schmutz J."/>
            <person name="Lindquist E."/>
            <person name="Dehal P."/>
            <person name="Shapiro H."/>
            <person name="Jin Y.S."/>
            <person name="Passoth V."/>
            <person name="Richardson P.M."/>
        </authorList>
    </citation>
    <scope>NUCLEOTIDE SEQUENCE [LARGE SCALE GENOMIC DNA]</scope>
    <source>
        <strain evidence="4">ATCC 58785 / CBS 6054 / NBRC 10063 / NRRL Y-11545</strain>
    </source>
</reference>
<keyword evidence="4" id="KW-1185">Reference proteome</keyword>
<dbReference type="SUPFAM" id="SSF117070">
    <property type="entry name" value="LEA14-like"/>
    <property type="match status" value="1"/>
</dbReference>
<sequence>RNSGSFFKSVVNYLDVRDPKLLHYILLLLVLLVGIVFYSLRNIQEIISDSVNINVQSVSLVSFSDNGLNSRVIGTVFVDYDKVSNVFSRNLLKIASLFVGTVTITATKEVPLYAKTVTSERLLHAADALPPPVTIHIMNHRQTELDIVSETNFDSYNMAQLMREIQSTSGKTVDLDVNGVFTGYVDVLSYKVDVDGISFYQTVKFTKEWFTPAIDVESVDVSSSEKGIDLFARAVVENKMAFNFAVDPINWDILVENCLRDFVALGSWTTSAFVIEPFSPIKVDIQGLIASIPKQLLEDCSDRPSAITRIIQNYLDGKPIDIYLRASSKQSHYLPEWILRLLHSAPHKISFMIPRGMVDLPREVKIQSADIFIPESKGDSESFDIYLSSNISAVVDLPFDIKFEIPKFRNKFALKLDGSKEELIQGHSDGYNYMIIKKLEKVLTVKTIMSNLHIQALRPAEVGTFINNFFNKASESKDIIGDVEVDNLSLNSPIGEFELSKLRIDHIVVPTRRCEVPEEMKHDVAAHEDKEEEGFLDRLLKDMNVTVVDIYYVESSVDGLNMVMNIELTNPTSYSLEIPKEEIKVGVSYNGSSIAHAIVRDVFIPGNERINLTAEVNILAESTKSKLLLEYLVSSYISGRENLAVDLLDHEVTNNKGLDELIKKISIRNFKIPQVHFERHDNMGDSEILGENASNKSSPFLLSATIHVLSSEIELTLYNPIANAEIKVELFQAEAKHGEVILGHISHQEYMIVPPGIYKSPRLPIKISPGVGMDVLRKAINGELDVQVIAVFTVKLDDFEAQLMYNGHGIQTSIKL</sequence>
<dbReference type="OMA" id="FGFINWN"/>
<dbReference type="eggNOG" id="ENOG502QZVV">
    <property type="taxonomic scope" value="Eukaryota"/>
</dbReference>
<keyword evidence="1" id="KW-1133">Transmembrane helix</keyword>
<feature type="transmembrane region" description="Helical" evidence="1">
    <location>
        <begin position="21"/>
        <end position="40"/>
    </location>
</feature>
<dbReference type="EMBL" id="CP000499">
    <property type="protein sequence ID" value="ABN66953.2"/>
    <property type="molecule type" value="Genomic_DNA"/>
</dbReference>
<proteinExistence type="predicted"/>
<evidence type="ECO:0000256" key="1">
    <source>
        <dbReference type="SAM" id="Phobius"/>
    </source>
</evidence>
<dbReference type="OrthoDB" id="5596576at2759"/>
<evidence type="ECO:0000259" key="2">
    <source>
        <dbReference type="Pfam" id="PF26153"/>
    </source>
</evidence>
<dbReference type="GO" id="GO:0000329">
    <property type="term" value="C:fungal-type vacuole membrane"/>
    <property type="evidence" value="ECO:0007669"/>
    <property type="project" value="InterPro"/>
</dbReference>